<sequence length="400" mass="45434">MELEVGIKIIKTKENLTSADIRIAKDRAGPVFFSRETENMFVLTAHLKGFKRERIKIDISEDKTRISLSGEKPVQEMVMKRWIMTKKEVEIKGFKKVFKIPQGVNVDKIKAKYNEKDAILAIFMPKLTTGIQGIGIEEVKEQGNEAESSGTITAAPPVAAAEVPEALQHELKQPDITEDKEVVEETIQPNEDREVVEEAAEPVGETTQPNEVQPEETQHEQPFTLPDEPKHEEIEQEIVEAENTMHEQESDEPMKVEPEHQETPNGEEFTQDKQQEEENKEPEPLETETLQDQSPETNEGMELKLDNQVDKEDMADDDHLKTEEQTEKNVIDQVEPTKEAAEGDVIEAEEEIGGERNKVEESIRQKYRLCGPCIFAGSAFIGFLVVLVIQLMRNHKNSKK</sequence>
<dbReference type="GO" id="GO:0005886">
    <property type="term" value="C:plasma membrane"/>
    <property type="evidence" value="ECO:0007669"/>
    <property type="project" value="UniProtKB-SubCell"/>
</dbReference>
<evidence type="ECO:0000313" key="10">
    <source>
        <dbReference type="Proteomes" id="UP000554482"/>
    </source>
</evidence>
<dbReference type="CDD" id="cd06464">
    <property type="entry name" value="ACD_sHsps-like"/>
    <property type="match status" value="1"/>
</dbReference>
<organism evidence="9 10">
    <name type="scientific">Thalictrum thalictroides</name>
    <name type="common">Rue-anemone</name>
    <name type="synonym">Anemone thalictroides</name>
    <dbReference type="NCBI Taxonomy" id="46969"/>
    <lineage>
        <taxon>Eukaryota</taxon>
        <taxon>Viridiplantae</taxon>
        <taxon>Streptophyta</taxon>
        <taxon>Embryophyta</taxon>
        <taxon>Tracheophyta</taxon>
        <taxon>Spermatophyta</taxon>
        <taxon>Magnoliopsida</taxon>
        <taxon>Ranunculales</taxon>
        <taxon>Ranunculaceae</taxon>
        <taxon>Thalictroideae</taxon>
        <taxon>Thalictrum</taxon>
    </lineage>
</organism>
<dbReference type="Gene3D" id="2.60.40.790">
    <property type="match status" value="1"/>
</dbReference>
<dbReference type="SUPFAM" id="SSF49764">
    <property type="entry name" value="HSP20-like chaperones"/>
    <property type="match status" value="1"/>
</dbReference>
<gene>
    <name evidence="9" type="ORF">FRX31_027470</name>
</gene>
<comment type="similarity">
    <text evidence="4 5">Belongs to the small heat shock protein (HSP20) family.</text>
</comment>
<evidence type="ECO:0000256" key="1">
    <source>
        <dbReference type="ARBA" id="ARBA00004162"/>
    </source>
</evidence>
<feature type="region of interest" description="Disordered" evidence="6">
    <location>
        <begin position="171"/>
        <end position="351"/>
    </location>
</feature>
<keyword evidence="3" id="KW-0611">Plant defense</keyword>
<dbReference type="PANTHER" id="PTHR43670:SF34">
    <property type="entry name" value="HSP20-LIKE CHAPERONES SUPERFAMILY PROTEIN"/>
    <property type="match status" value="1"/>
</dbReference>
<evidence type="ECO:0000259" key="8">
    <source>
        <dbReference type="PROSITE" id="PS01031"/>
    </source>
</evidence>
<reference evidence="9 10" key="1">
    <citation type="submission" date="2020-06" db="EMBL/GenBank/DDBJ databases">
        <title>Transcriptomic and genomic resources for Thalictrum thalictroides and T. hernandezii: Facilitating candidate gene discovery in an emerging model plant lineage.</title>
        <authorList>
            <person name="Arias T."/>
            <person name="Riano-Pachon D.M."/>
            <person name="Di Stilio V.S."/>
        </authorList>
    </citation>
    <scope>NUCLEOTIDE SEQUENCE [LARGE SCALE GENOMIC DNA]</scope>
    <source>
        <strain evidence="10">cv. WT478/WT964</strain>
        <tissue evidence="9">Leaves</tissue>
    </source>
</reference>
<dbReference type="InterPro" id="IPR002068">
    <property type="entry name" value="A-crystallin/Hsp20_dom"/>
</dbReference>
<feature type="compositionally biased region" description="Basic and acidic residues" evidence="6">
    <location>
        <begin position="301"/>
        <end position="341"/>
    </location>
</feature>
<evidence type="ECO:0000313" key="9">
    <source>
        <dbReference type="EMBL" id="KAF5182947.1"/>
    </source>
</evidence>
<dbReference type="InterPro" id="IPR008978">
    <property type="entry name" value="HSP20-like_chaperone"/>
</dbReference>
<keyword evidence="7" id="KW-0472">Membrane</keyword>
<evidence type="ECO:0000256" key="2">
    <source>
        <dbReference type="ARBA" id="ARBA00022475"/>
    </source>
</evidence>
<evidence type="ECO:0000256" key="5">
    <source>
        <dbReference type="RuleBase" id="RU003616"/>
    </source>
</evidence>
<dbReference type="Proteomes" id="UP000554482">
    <property type="component" value="Unassembled WGS sequence"/>
</dbReference>
<keyword evidence="7" id="KW-0812">Transmembrane</keyword>
<dbReference type="EMBL" id="JABWDY010034104">
    <property type="protein sequence ID" value="KAF5182947.1"/>
    <property type="molecule type" value="Genomic_DNA"/>
</dbReference>
<dbReference type="Pfam" id="PF00011">
    <property type="entry name" value="HSP20"/>
    <property type="match status" value="1"/>
</dbReference>
<feature type="compositionally biased region" description="Basic and acidic residues" evidence="6">
    <location>
        <begin position="171"/>
        <end position="180"/>
    </location>
</feature>
<name>A0A7J6VDW9_THATH</name>
<evidence type="ECO:0000256" key="7">
    <source>
        <dbReference type="SAM" id="Phobius"/>
    </source>
</evidence>
<feature type="domain" description="SHSP" evidence="8">
    <location>
        <begin position="22"/>
        <end position="142"/>
    </location>
</feature>
<evidence type="ECO:0000256" key="4">
    <source>
        <dbReference type="PROSITE-ProRule" id="PRU00285"/>
    </source>
</evidence>
<protein>
    <submittedName>
        <fullName evidence="9">Hsp20-like chaperones superfamily protein</fullName>
    </submittedName>
</protein>
<feature type="compositionally biased region" description="Acidic residues" evidence="6">
    <location>
        <begin position="342"/>
        <end position="351"/>
    </location>
</feature>
<keyword evidence="7" id="KW-1133">Transmembrane helix</keyword>
<keyword evidence="2" id="KW-1003">Cell membrane</keyword>
<evidence type="ECO:0000256" key="6">
    <source>
        <dbReference type="SAM" id="MobiDB-lite"/>
    </source>
</evidence>
<keyword evidence="10" id="KW-1185">Reference proteome</keyword>
<dbReference type="PROSITE" id="PS01031">
    <property type="entry name" value="SHSP"/>
    <property type="match status" value="1"/>
</dbReference>
<dbReference type="PANTHER" id="PTHR43670">
    <property type="entry name" value="HEAT SHOCK PROTEIN 26"/>
    <property type="match status" value="1"/>
</dbReference>
<comment type="caution">
    <text evidence="9">The sequence shown here is derived from an EMBL/GenBank/DDBJ whole genome shotgun (WGS) entry which is preliminary data.</text>
</comment>
<evidence type="ECO:0000256" key="3">
    <source>
        <dbReference type="ARBA" id="ARBA00022821"/>
    </source>
</evidence>
<dbReference type="OrthoDB" id="1920188at2759"/>
<proteinExistence type="inferred from homology"/>
<dbReference type="GO" id="GO:0006952">
    <property type="term" value="P:defense response"/>
    <property type="evidence" value="ECO:0007669"/>
    <property type="project" value="UniProtKB-KW"/>
</dbReference>
<feature type="compositionally biased region" description="Basic and acidic residues" evidence="6">
    <location>
        <begin position="270"/>
        <end position="283"/>
    </location>
</feature>
<feature type="transmembrane region" description="Helical" evidence="7">
    <location>
        <begin position="374"/>
        <end position="392"/>
    </location>
</feature>
<dbReference type="GO" id="GO:0034605">
    <property type="term" value="P:cellular response to heat"/>
    <property type="evidence" value="ECO:0007669"/>
    <property type="project" value="TreeGrafter"/>
</dbReference>
<feature type="compositionally biased region" description="Basic and acidic residues" evidence="6">
    <location>
        <begin position="243"/>
        <end position="262"/>
    </location>
</feature>
<accession>A0A7J6VDW9</accession>
<dbReference type="AlphaFoldDB" id="A0A7J6VDW9"/>
<comment type="subcellular location">
    <subcellularLocation>
        <location evidence="1">Cell membrane</location>
        <topology evidence="1">Single-pass membrane protein</topology>
    </subcellularLocation>
</comment>